<dbReference type="InterPro" id="IPR036388">
    <property type="entry name" value="WH-like_DNA-bd_sf"/>
</dbReference>
<protein>
    <recommendedName>
        <fullName evidence="14">NB-ARC domain-containing protein</fullName>
    </recommendedName>
</protein>
<evidence type="ECO:0000259" key="11">
    <source>
        <dbReference type="Pfam" id="PF25019"/>
    </source>
</evidence>
<dbReference type="AlphaFoldDB" id="A0A921UHL6"/>
<keyword evidence="3" id="KW-0677">Repeat</keyword>
<dbReference type="InterPro" id="IPR058922">
    <property type="entry name" value="WHD_DRP"/>
</dbReference>
<dbReference type="GO" id="GO:0043531">
    <property type="term" value="F:ADP binding"/>
    <property type="evidence" value="ECO:0007669"/>
    <property type="project" value="InterPro"/>
</dbReference>
<name>A0A921UHL6_SORBI</name>
<dbReference type="GO" id="GO:0005524">
    <property type="term" value="F:ATP binding"/>
    <property type="evidence" value="ECO:0007669"/>
    <property type="project" value="UniProtKB-KW"/>
</dbReference>
<dbReference type="Pfam" id="PF23559">
    <property type="entry name" value="WHD_DRP"/>
    <property type="match status" value="1"/>
</dbReference>
<dbReference type="OMA" id="WARSTIS"/>
<dbReference type="SUPFAM" id="SSF52540">
    <property type="entry name" value="P-loop containing nucleoside triphosphate hydrolases"/>
    <property type="match status" value="1"/>
</dbReference>
<keyword evidence="7" id="KW-0175">Coiled coil</keyword>
<dbReference type="EMBL" id="CM027683">
    <property type="protein sequence ID" value="KAG0531355.1"/>
    <property type="molecule type" value="Genomic_DNA"/>
</dbReference>
<dbReference type="SUPFAM" id="SSF52058">
    <property type="entry name" value="L domain-like"/>
    <property type="match status" value="2"/>
</dbReference>
<dbReference type="PANTHER" id="PTHR36766:SF40">
    <property type="entry name" value="DISEASE RESISTANCE PROTEIN RGA3"/>
    <property type="match status" value="1"/>
</dbReference>
<dbReference type="Pfam" id="PF18052">
    <property type="entry name" value="Rx_N"/>
    <property type="match status" value="1"/>
</dbReference>
<evidence type="ECO:0000256" key="4">
    <source>
        <dbReference type="ARBA" id="ARBA00022741"/>
    </source>
</evidence>
<keyword evidence="4" id="KW-0547">Nucleotide-binding</keyword>
<dbReference type="PRINTS" id="PR00364">
    <property type="entry name" value="DISEASERSIST"/>
</dbReference>
<reference evidence="12" key="2">
    <citation type="submission" date="2020-10" db="EMBL/GenBank/DDBJ databases">
        <authorList>
            <person name="Cooper E.A."/>
            <person name="Brenton Z.W."/>
            <person name="Flinn B.S."/>
            <person name="Jenkins J."/>
            <person name="Shu S."/>
            <person name="Flowers D."/>
            <person name="Luo F."/>
            <person name="Wang Y."/>
            <person name="Xia P."/>
            <person name="Barry K."/>
            <person name="Daum C."/>
            <person name="Lipzen A."/>
            <person name="Yoshinaga Y."/>
            <person name="Schmutz J."/>
            <person name="Saski C."/>
            <person name="Vermerris W."/>
            <person name="Kresovich S."/>
        </authorList>
    </citation>
    <scope>NUCLEOTIDE SEQUENCE</scope>
</reference>
<reference evidence="12" key="1">
    <citation type="journal article" date="2019" name="BMC Genomics">
        <title>A new reference genome for Sorghum bicolor reveals high levels of sequence similarity between sweet and grain genotypes: implications for the genetics of sugar metabolism.</title>
        <authorList>
            <person name="Cooper E.A."/>
            <person name="Brenton Z.W."/>
            <person name="Flinn B.S."/>
            <person name="Jenkins J."/>
            <person name="Shu S."/>
            <person name="Flowers D."/>
            <person name="Luo F."/>
            <person name="Wang Y."/>
            <person name="Xia P."/>
            <person name="Barry K."/>
            <person name="Daum C."/>
            <person name="Lipzen A."/>
            <person name="Yoshinaga Y."/>
            <person name="Schmutz J."/>
            <person name="Saski C."/>
            <person name="Vermerris W."/>
            <person name="Kresovich S."/>
        </authorList>
    </citation>
    <scope>NUCLEOTIDE SEQUENCE</scope>
</reference>
<dbReference type="Gene3D" id="1.20.5.4130">
    <property type="match status" value="1"/>
</dbReference>
<dbReference type="InterPro" id="IPR002182">
    <property type="entry name" value="NB-ARC"/>
</dbReference>
<comment type="similarity">
    <text evidence="1">Belongs to the disease resistance NB-LRR family.</text>
</comment>
<evidence type="ECO:0000259" key="8">
    <source>
        <dbReference type="Pfam" id="PF00931"/>
    </source>
</evidence>
<dbReference type="InterPro" id="IPR042197">
    <property type="entry name" value="Apaf_helical"/>
</dbReference>
<organism evidence="12 13">
    <name type="scientific">Sorghum bicolor</name>
    <name type="common">Sorghum</name>
    <name type="synonym">Sorghum vulgare</name>
    <dbReference type="NCBI Taxonomy" id="4558"/>
    <lineage>
        <taxon>Eukaryota</taxon>
        <taxon>Viridiplantae</taxon>
        <taxon>Streptophyta</taxon>
        <taxon>Embryophyta</taxon>
        <taxon>Tracheophyta</taxon>
        <taxon>Spermatophyta</taxon>
        <taxon>Magnoliopsida</taxon>
        <taxon>Liliopsida</taxon>
        <taxon>Poales</taxon>
        <taxon>Poaceae</taxon>
        <taxon>PACMAD clade</taxon>
        <taxon>Panicoideae</taxon>
        <taxon>Andropogonodae</taxon>
        <taxon>Andropogoneae</taxon>
        <taxon>Sorghinae</taxon>
        <taxon>Sorghum</taxon>
    </lineage>
</organism>
<comment type="caution">
    <text evidence="12">The sequence shown here is derived from an EMBL/GenBank/DDBJ whole genome shotgun (WGS) entry which is preliminary data.</text>
</comment>
<evidence type="ECO:0000256" key="7">
    <source>
        <dbReference type="SAM" id="Coils"/>
    </source>
</evidence>
<dbReference type="Gramene" id="EES04374">
    <property type="protein sequence ID" value="EES04374"/>
    <property type="gene ID" value="SORBI_3004G014600"/>
</dbReference>
<dbReference type="Pfam" id="PF25019">
    <property type="entry name" value="LRR_R13L1-DRL21"/>
    <property type="match status" value="1"/>
</dbReference>
<evidence type="ECO:0000259" key="9">
    <source>
        <dbReference type="Pfam" id="PF18052"/>
    </source>
</evidence>
<dbReference type="Gene3D" id="1.10.8.430">
    <property type="entry name" value="Helical domain of apoptotic protease-activating factors"/>
    <property type="match status" value="1"/>
</dbReference>
<dbReference type="InterPro" id="IPR027417">
    <property type="entry name" value="P-loop_NTPase"/>
</dbReference>
<dbReference type="GO" id="GO:0051707">
    <property type="term" value="P:response to other organism"/>
    <property type="evidence" value="ECO:0007669"/>
    <property type="project" value="UniProtKB-ARBA"/>
</dbReference>
<dbReference type="Pfam" id="PF00931">
    <property type="entry name" value="NB-ARC"/>
    <property type="match status" value="1"/>
</dbReference>
<dbReference type="GO" id="GO:0006952">
    <property type="term" value="P:defense response"/>
    <property type="evidence" value="ECO:0007669"/>
    <property type="project" value="UniProtKB-KW"/>
</dbReference>
<feature type="coiled-coil region" evidence="7">
    <location>
        <begin position="125"/>
        <end position="152"/>
    </location>
</feature>
<dbReference type="Gene3D" id="3.80.10.10">
    <property type="entry name" value="Ribonuclease Inhibitor"/>
    <property type="match status" value="2"/>
</dbReference>
<evidence type="ECO:0000256" key="5">
    <source>
        <dbReference type="ARBA" id="ARBA00022821"/>
    </source>
</evidence>
<feature type="domain" description="R13L1/DRL21-like LRR repeat region" evidence="11">
    <location>
        <begin position="697"/>
        <end position="830"/>
    </location>
</feature>
<gene>
    <name evidence="12" type="ORF">BDA96_04G016500</name>
</gene>
<accession>A0A921UHL6</accession>
<evidence type="ECO:0000256" key="3">
    <source>
        <dbReference type="ARBA" id="ARBA00022737"/>
    </source>
</evidence>
<feature type="domain" description="Disease resistance N-terminal" evidence="9">
    <location>
        <begin position="48"/>
        <end position="109"/>
    </location>
</feature>
<evidence type="ECO:0000256" key="1">
    <source>
        <dbReference type="ARBA" id="ARBA00008894"/>
    </source>
</evidence>
<dbReference type="InterPro" id="IPR041118">
    <property type="entry name" value="Rx_N"/>
</dbReference>
<dbReference type="PANTHER" id="PTHR36766">
    <property type="entry name" value="PLANT BROAD-SPECTRUM MILDEW RESISTANCE PROTEIN RPW8"/>
    <property type="match status" value="1"/>
</dbReference>
<evidence type="ECO:0008006" key="14">
    <source>
        <dbReference type="Google" id="ProtNLM"/>
    </source>
</evidence>
<dbReference type="InterPro" id="IPR056789">
    <property type="entry name" value="LRR_R13L1-DRL21"/>
</dbReference>
<evidence type="ECO:0000313" key="13">
    <source>
        <dbReference type="Proteomes" id="UP000807115"/>
    </source>
</evidence>
<proteinExistence type="inferred from homology"/>
<feature type="domain" description="NB-ARC" evidence="8">
    <location>
        <begin position="236"/>
        <end position="386"/>
    </location>
</feature>
<keyword evidence="6" id="KW-0067">ATP-binding</keyword>
<feature type="domain" description="Disease resistance protein winged helix" evidence="10">
    <location>
        <begin position="472"/>
        <end position="530"/>
    </location>
</feature>
<dbReference type="Proteomes" id="UP000807115">
    <property type="component" value="Chromosome 4"/>
</dbReference>
<keyword evidence="5" id="KW-0611">Plant defense</keyword>
<dbReference type="InterPro" id="IPR032675">
    <property type="entry name" value="LRR_dom_sf"/>
</dbReference>
<dbReference type="Gene3D" id="1.10.10.10">
    <property type="entry name" value="Winged helix-like DNA-binding domain superfamily/Winged helix DNA-binding domain"/>
    <property type="match status" value="1"/>
</dbReference>
<evidence type="ECO:0000256" key="6">
    <source>
        <dbReference type="ARBA" id="ARBA00022840"/>
    </source>
</evidence>
<evidence type="ECO:0000259" key="10">
    <source>
        <dbReference type="Pfam" id="PF23559"/>
    </source>
</evidence>
<evidence type="ECO:0000256" key="2">
    <source>
        <dbReference type="ARBA" id="ARBA00022614"/>
    </source>
</evidence>
<dbReference type="OrthoDB" id="592791at2759"/>
<evidence type="ECO:0000313" key="12">
    <source>
        <dbReference type="EMBL" id="KAG0531355.1"/>
    </source>
</evidence>
<sequence>MSIISYIKQAIEAISGFNECVTFFQWLRSPQTRSNGAENQELKEDDVLKLKSSLQCLRDTLPTMRNFIDLAEWRSHEMCVAEFLPELKGAMYDAEDLLEYFRYYELKVEIEGSVTSSEPGTKFFHDAIQGNLEKLNHIKERLDNQCMQLERMGLRQATPRFDRSVRPETTSFPTEAKIFGRDNELKELIRLLGVSANNRRDPSRPKRKRSAIHSSASYQVCASLDNNEATVITSVPVLPIVGIGGVGKTTLAQTIYSNPQVQRHFDVIVWICVSDDFDVKRLTKEAIEQFSGKVPTKDNLNSLQADLADRLNNKRFLIVLDDMWDENRELWKTFYAPFKNVLEGSMMLVTTRSAKVSDIVRTMDPFLLEGLRDNVFQNFFKLCVFGSDSSTINPELEQIGKQILPKLKGSPLAAKTLGRLLGMSLDPAHWNMILNSQLWELEQESTDILPALRLSYMYLPFHLKRCFSFCAVYPKDYNFVKEDLAEIWMAEGFVESQQTACKYFEELAHLSFFQKLRGKYVIHDLIHDMAQLVSKDECFIIKEKKDLERIPQNVRHLFVVKSRDFKCSDLESLCKQIKLRTLLCDMSLNNKAGNTVMKKWCTEFLSMRVMVCASISESGLPDSVSNMKNLRCLKILDSCSFKCIPAAFCCLYNLQLLCARKCTFDNVPKGFSNLINLQKFESKGIVVDAAMENGEGIKLLKNFNLVTKDLLITNICEISKDQAAEIELMKEYASSLTLKWCEGASHLPGSPEHNEIQVFAALHPPTNIKSVCLEGYPGEYLPRWFHGFDEPTIFSSLTEIKIKNCLRLSSLEQFLQPAYMPAIKKMHIIDCTSLESIPVKRLRGLPSLEELEVYKCPKINSQHLQAPSLKKLILYDSGNLANNIDCSSLTSFDLSKYHLASVTINREKFTPLTKLAIQDCRELETLNGGWPFLTSLSISVCPHLNWENGILLPSSLQELHLWDCGNFSLRYLQNLTSLQSLQMDACKHIQYIPRDLWSSLKLLQRLCIMNCENLVSIGASEGIEHIPKVHIGSCPKLKDVPQPLWRGYSGGGYGVINFYRIRVNGLSATNLVSYP</sequence>
<keyword evidence="2" id="KW-0433">Leucine-rich repeat</keyword>
<dbReference type="Gene3D" id="3.40.50.300">
    <property type="entry name" value="P-loop containing nucleotide triphosphate hydrolases"/>
    <property type="match status" value="1"/>
</dbReference>